<dbReference type="Proteomes" id="UP000694392">
    <property type="component" value="Unplaced"/>
</dbReference>
<dbReference type="GO" id="GO:1902600">
    <property type="term" value="P:proton transmembrane transport"/>
    <property type="evidence" value="ECO:0007669"/>
    <property type="project" value="UniProtKB-KW"/>
</dbReference>
<name>A0A8D0GFM4_SPHPU</name>
<keyword evidence="5 11" id="KW-0812">Transmembrane</keyword>
<dbReference type="Ensembl" id="ENSSPUT00000005784.1">
    <property type="protein sequence ID" value="ENSSPUP00000005444.1"/>
    <property type="gene ID" value="ENSSPUG00000004194.1"/>
</dbReference>
<feature type="transmembrane region" description="Helical" evidence="11">
    <location>
        <begin position="56"/>
        <end position="78"/>
    </location>
</feature>
<evidence type="ECO:0000256" key="7">
    <source>
        <dbReference type="ARBA" id="ARBA00022989"/>
    </source>
</evidence>
<evidence type="ECO:0000256" key="2">
    <source>
        <dbReference type="ARBA" id="ARBA00006810"/>
    </source>
</evidence>
<evidence type="ECO:0000256" key="8">
    <source>
        <dbReference type="ARBA" id="ARBA00023065"/>
    </source>
</evidence>
<dbReference type="SUPFAM" id="SSF81336">
    <property type="entry name" value="F1F0 ATP synthase subunit A"/>
    <property type="match status" value="1"/>
</dbReference>
<proteinExistence type="inferred from homology"/>
<evidence type="ECO:0000256" key="6">
    <source>
        <dbReference type="ARBA" id="ARBA00022781"/>
    </source>
</evidence>
<organism evidence="12 13">
    <name type="scientific">Sphenodon punctatus</name>
    <name type="common">Tuatara</name>
    <name type="synonym">Hatteria punctata</name>
    <dbReference type="NCBI Taxonomy" id="8508"/>
    <lineage>
        <taxon>Eukaryota</taxon>
        <taxon>Metazoa</taxon>
        <taxon>Chordata</taxon>
        <taxon>Craniata</taxon>
        <taxon>Vertebrata</taxon>
        <taxon>Euteleostomi</taxon>
        <taxon>Lepidosauria</taxon>
        <taxon>Sphenodontia</taxon>
        <taxon>Sphenodontidae</taxon>
        <taxon>Sphenodon</taxon>
    </lineage>
</organism>
<evidence type="ECO:0000256" key="9">
    <source>
        <dbReference type="ARBA" id="ARBA00023136"/>
    </source>
</evidence>
<evidence type="ECO:0000256" key="1">
    <source>
        <dbReference type="ARBA" id="ARBA00004141"/>
    </source>
</evidence>
<keyword evidence="3" id="KW-0813">Transport</keyword>
<evidence type="ECO:0000313" key="13">
    <source>
        <dbReference type="Proteomes" id="UP000694392"/>
    </source>
</evidence>
<sequence length="82" mass="9244">MYSHLLAVQAVIKLKLIDFPEHNFISFISCQQEGFYLNDWIDPIALGVLLAANLTAGHLLLLLIALAYVFVLLLSLYLQENI</sequence>
<dbReference type="GO" id="GO:0045259">
    <property type="term" value="C:proton-transporting ATP synthase complex"/>
    <property type="evidence" value="ECO:0007669"/>
    <property type="project" value="UniProtKB-KW"/>
</dbReference>
<protein>
    <submittedName>
        <fullName evidence="12">Uncharacterized protein</fullName>
    </submittedName>
</protein>
<comment type="similarity">
    <text evidence="2">Belongs to the ATPase A chain family.</text>
</comment>
<dbReference type="GO" id="GO:0006754">
    <property type="term" value="P:ATP biosynthetic process"/>
    <property type="evidence" value="ECO:0007669"/>
    <property type="project" value="UniProtKB-KW"/>
</dbReference>
<keyword evidence="4" id="KW-0138">CF(0)</keyword>
<evidence type="ECO:0000256" key="5">
    <source>
        <dbReference type="ARBA" id="ARBA00022692"/>
    </source>
</evidence>
<evidence type="ECO:0000313" key="12">
    <source>
        <dbReference type="Ensembl" id="ENSSPUP00000005444.1"/>
    </source>
</evidence>
<keyword evidence="7 11" id="KW-1133">Transmembrane helix</keyword>
<dbReference type="AlphaFoldDB" id="A0A8D0GFM4"/>
<reference evidence="12" key="1">
    <citation type="submission" date="2025-08" db="UniProtKB">
        <authorList>
            <consortium name="Ensembl"/>
        </authorList>
    </citation>
    <scope>IDENTIFICATION</scope>
</reference>
<evidence type="ECO:0000256" key="11">
    <source>
        <dbReference type="SAM" id="Phobius"/>
    </source>
</evidence>
<evidence type="ECO:0000256" key="3">
    <source>
        <dbReference type="ARBA" id="ARBA00022448"/>
    </source>
</evidence>
<keyword evidence="10" id="KW-0066">ATP synthesis</keyword>
<comment type="subcellular location">
    <subcellularLocation>
        <location evidence="1">Membrane</location>
        <topology evidence="1">Multi-pass membrane protein</topology>
    </subcellularLocation>
</comment>
<evidence type="ECO:0000256" key="10">
    <source>
        <dbReference type="ARBA" id="ARBA00023310"/>
    </source>
</evidence>
<keyword evidence="8" id="KW-0406">Ion transport</keyword>
<accession>A0A8D0GFM4</accession>
<reference evidence="12" key="2">
    <citation type="submission" date="2025-09" db="UniProtKB">
        <authorList>
            <consortium name="Ensembl"/>
        </authorList>
    </citation>
    <scope>IDENTIFICATION</scope>
</reference>
<keyword evidence="6" id="KW-0375">Hydrogen ion transport</keyword>
<keyword evidence="9 11" id="KW-0472">Membrane</keyword>
<dbReference type="InterPro" id="IPR035908">
    <property type="entry name" value="F0_ATP_A_sf"/>
</dbReference>
<evidence type="ECO:0000256" key="4">
    <source>
        <dbReference type="ARBA" id="ARBA00022547"/>
    </source>
</evidence>
<keyword evidence="13" id="KW-1185">Reference proteome</keyword>